<evidence type="ECO:0000313" key="2">
    <source>
        <dbReference type="EMBL" id="PSU45151.1"/>
    </source>
</evidence>
<comment type="caution">
    <text evidence="2">The sequence shown here is derived from an EMBL/GenBank/DDBJ whole genome shotgun (WGS) entry which is preliminary data.</text>
</comment>
<gene>
    <name evidence="2" type="ORF">C9J12_24000</name>
</gene>
<proteinExistence type="predicted"/>
<dbReference type="InterPro" id="IPR053195">
    <property type="entry name" value="Bax-like"/>
</dbReference>
<dbReference type="Proteomes" id="UP000240987">
    <property type="component" value="Unassembled WGS sequence"/>
</dbReference>
<protein>
    <submittedName>
        <fullName evidence="2">Glucosaminidase</fullName>
    </submittedName>
</protein>
<dbReference type="Gene3D" id="1.10.530.10">
    <property type="match status" value="1"/>
</dbReference>
<accession>A0A2T3J8R0</accession>
<evidence type="ECO:0000259" key="1">
    <source>
        <dbReference type="Pfam" id="PF01832"/>
    </source>
</evidence>
<sequence length="255" mass="28519">MNKNKVVIAALMSALMVGCGDTPNSDESVNVASLSKPNFSAMTDVNEKKAAFFAYLMPSVKQENKRVTKERDFLLKIKAEFDAGKSLDSEEIDHARRLSKMYSVSFTGDGVTDTWLSHMLLRVDVLPKELVLSQAANESAWGTSRFATEGNNYFGQWCYRKGCGLVPLARNEGSTHEVAVFESAYRSVNAYFMNVNRNSAYAELRELRAAQRRAGKPIEGTKLAEGLIRYSERGNAYVTEIQAMIKHNNKYWSQG</sequence>
<dbReference type="GO" id="GO:0004040">
    <property type="term" value="F:amidase activity"/>
    <property type="evidence" value="ECO:0007669"/>
    <property type="project" value="InterPro"/>
</dbReference>
<dbReference type="InterPro" id="IPR002901">
    <property type="entry name" value="MGlyc_endo_b_GlcNAc-like_dom"/>
</dbReference>
<name>A0A2T3J8R0_9GAMM</name>
<feature type="domain" description="Mannosyl-glycoprotein endo-beta-N-acetylglucosamidase-like" evidence="1">
    <location>
        <begin position="122"/>
        <end position="249"/>
    </location>
</feature>
<reference evidence="2 3" key="1">
    <citation type="submission" date="2018-01" db="EMBL/GenBank/DDBJ databases">
        <title>Whole genome sequencing of Histamine producing bacteria.</title>
        <authorList>
            <person name="Butler K."/>
        </authorList>
    </citation>
    <scope>NUCLEOTIDE SEQUENCE [LARGE SCALE GENOMIC DNA]</scope>
    <source>
        <strain evidence="2 3">JCM 12947</strain>
    </source>
</reference>
<dbReference type="EMBL" id="PYMJ01000035">
    <property type="protein sequence ID" value="PSU45151.1"/>
    <property type="molecule type" value="Genomic_DNA"/>
</dbReference>
<evidence type="ECO:0000313" key="3">
    <source>
        <dbReference type="Proteomes" id="UP000240987"/>
    </source>
</evidence>
<dbReference type="PROSITE" id="PS51257">
    <property type="entry name" value="PROKAR_LIPOPROTEIN"/>
    <property type="match status" value="1"/>
</dbReference>
<dbReference type="AlphaFoldDB" id="A0A2T3J8R0"/>
<dbReference type="Pfam" id="PF01832">
    <property type="entry name" value="Glucosaminidase"/>
    <property type="match status" value="1"/>
</dbReference>
<dbReference type="OrthoDB" id="9788155at2"/>
<dbReference type="PANTHER" id="PTHR40572:SF1">
    <property type="entry name" value="PROTEIN BAX"/>
    <property type="match status" value="1"/>
</dbReference>
<dbReference type="RefSeq" id="WP_107245014.1">
    <property type="nucleotide sequence ID" value="NZ_PYMJ01000035.1"/>
</dbReference>
<keyword evidence="3" id="KW-1185">Reference proteome</keyword>
<dbReference type="PANTHER" id="PTHR40572">
    <property type="entry name" value="PROTEIN BAX"/>
    <property type="match status" value="1"/>
</dbReference>
<organism evidence="2 3">
    <name type="scientific">Photobacterium frigidiphilum</name>
    <dbReference type="NCBI Taxonomy" id="264736"/>
    <lineage>
        <taxon>Bacteria</taxon>
        <taxon>Pseudomonadati</taxon>
        <taxon>Pseudomonadota</taxon>
        <taxon>Gammaproteobacteria</taxon>
        <taxon>Vibrionales</taxon>
        <taxon>Vibrionaceae</taxon>
        <taxon>Photobacterium</taxon>
    </lineage>
</organism>